<feature type="transmembrane region" description="Helical" evidence="1">
    <location>
        <begin position="68"/>
        <end position="86"/>
    </location>
</feature>
<evidence type="ECO:0000313" key="2">
    <source>
        <dbReference type="EMBL" id="MBC9719092.1"/>
    </source>
</evidence>
<proteinExistence type="predicted"/>
<evidence type="ECO:0000256" key="1">
    <source>
        <dbReference type="SAM" id="Phobius"/>
    </source>
</evidence>
<organism evidence="2 3">
    <name type="scientific">Streptomyces polyasparticus</name>
    <dbReference type="NCBI Taxonomy" id="2767826"/>
    <lineage>
        <taxon>Bacteria</taxon>
        <taxon>Bacillati</taxon>
        <taxon>Actinomycetota</taxon>
        <taxon>Actinomycetes</taxon>
        <taxon>Kitasatosporales</taxon>
        <taxon>Streptomycetaceae</taxon>
        <taxon>Streptomyces</taxon>
    </lineage>
</organism>
<gene>
    <name evidence="2" type="ORF">H9Y04_41900</name>
</gene>
<dbReference type="Proteomes" id="UP000642284">
    <property type="component" value="Unassembled WGS sequence"/>
</dbReference>
<keyword evidence="1" id="KW-1133">Transmembrane helix</keyword>
<sequence length="167" mass="17252">MTLSARAATRFFALPVRPATRALGFWTPGRWGVALAAAVVSALLLGLPTDLVPNPVFGREIPPTWWSYPVFVASALLAGLLVATYVRTGRPRERATRLGSAGALLSFLAVGCPVCNKLVLLALGTSGALTLWAPLQPALAVASLVLLAVAAVRRLAGETACPAPTAA</sequence>
<dbReference type="EMBL" id="JACTVJ010000032">
    <property type="protein sequence ID" value="MBC9719092.1"/>
    <property type="molecule type" value="Genomic_DNA"/>
</dbReference>
<reference evidence="2 3" key="1">
    <citation type="submission" date="2020-08" db="EMBL/GenBank/DDBJ databases">
        <title>Genemic of Streptomyces polyaspartic.</title>
        <authorList>
            <person name="Liu W."/>
        </authorList>
    </citation>
    <scope>NUCLEOTIDE SEQUENCE [LARGE SCALE GENOMIC DNA]</scope>
    <source>
        <strain evidence="2 3">TRM66268-LWL</strain>
    </source>
</reference>
<name>A0ABR7SUB5_9ACTN</name>
<feature type="transmembrane region" description="Helical" evidence="1">
    <location>
        <begin position="98"/>
        <end position="123"/>
    </location>
</feature>
<protein>
    <recommendedName>
        <fullName evidence="4">Integral membrane protein</fullName>
    </recommendedName>
</protein>
<accession>A0ABR7SUB5</accession>
<keyword evidence="1" id="KW-0812">Transmembrane</keyword>
<evidence type="ECO:0000313" key="3">
    <source>
        <dbReference type="Proteomes" id="UP000642284"/>
    </source>
</evidence>
<keyword evidence="3" id="KW-1185">Reference proteome</keyword>
<evidence type="ECO:0008006" key="4">
    <source>
        <dbReference type="Google" id="ProtNLM"/>
    </source>
</evidence>
<feature type="transmembrane region" description="Helical" evidence="1">
    <location>
        <begin position="31"/>
        <end position="48"/>
    </location>
</feature>
<feature type="transmembrane region" description="Helical" evidence="1">
    <location>
        <begin position="129"/>
        <end position="152"/>
    </location>
</feature>
<keyword evidence="1" id="KW-0472">Membrane</keyword>
<dbReference type="RefSeq" id="WP_187819514.1">
    <property type="nucleotide sequence ID" value="NZ_JACTVJ010000032.1"/>
</dbReference>
<comment type="caution">
    <text evidence="2">The sequence shown here is derived from an EMBL/GenBank/DDBJ whole genome shotgun (WGS) entry which is preliminary data.</text>
</comment>